<dbReference type="PROSITE" id="PS51257">
    <property type="entry name" value="PROKAR_LIPOPROTEIN"/>
    <property type="match status" value="1"/>
</dbReference>
<dbReference type="Proteomes" id="UP000178943">
    <property type="component" value="Unassembled WGS sequence"/>
</dbReference>
<organism evidence="1 2">
    <name type="scientific">Candidatus Fischerbacteria bacterium RBG_13_37_8</name>
    <dbReference type="NCBI Taxonomy" id="1817863"/>
    <lineage>
        <taxon>Bacteria</taxon>
        <taxon>Candidatus Fischeribacteriota</taxon>
    </lineage>
</organism>
<dbReference type="GO" id="GO:0010411">
    <property type="term" value="P:xyloglucan metabolic process"/>
    <property type="evidence" value="ECO:0007669"/>
    <property type="project" value="TreeGrafter"/>
</dbReference>
<evidence type="ECO:0000313" key="2">
    <source>
        <dbReference type="Proteomes" id="UP000178943"/>
    </source>
</evidence>
<dbReference type="InterPro" id="IPR036278">
    <property type="entry name" value="Sialidase_sf"/>
</dbReference>
<name>A0A1F5VNM7_9BACT</name>
<dbReference type="Gene3D" id="2.130.10.10">
    <property type="entry name" value="YVTN repeat-like/Quinoprotein amine dehydrogenase"/>
    <property type="match status" value="4"/>
</dbReference>
<gene>
    <name evidence="1" type="ORF">A2Y62_14365</name>
</gene>
<accession>A0A1F5VNM7</accession>
<comment type="caution">
    <text evidence="1">The sequence shown here is derived from an EMBL/GenBank/DDBJ whole genome shotgun (WGS) entry which is preliminary data.</text>
</comment>
<dbReference type="SUPFAM" id="SSF50939">
    <property type="entry name" value="Sialidases"/>
    <property type="match status" value="1"/>
</dbReference>
<proteinExistence type="predicted"/>
<evidence type="ECO:0008006" key="3">
    <source>
        <dbReference type="Google" id="ProtNLM"/>
    </source>
</evidence>
<dbReference type="PANTHER" id="PTHR43739:SF5">
    <property type="entry name" value="EXO-ALPHA-SIALIDASE"/>
    <property type="match status" value="1"/>
</dbReference>
<dbReference type="EMBL" id="MFGW01000122">
    <property type="protein sequence ID" value="OGF65007.1"/>
    <property type="molecule type" value="Genomic_DNA"/>
</dbReference>
<evidence type="ECO:0000313" key="1">
    <source>
        <dbReference type="EMBL" id="OGF65007.1"/>
    </source>
</evidence>
<dbReference type="AlphaFoldDB" id="A0A1F5VNM7"/>
<reference evidence="1 2" key="1">
    <citation type="journal article" date="2016" name="Nat. Commun.">
        <title>Thousands of microbial genomes shed light on interconnected biogeochemical processes in an aquifer system.</title>
        <authorList>
            <person name="Anantharaman K."/>
            <person name="Brown C.T."/>
            <person name="Hug L.A."/>
            <person name="Sharon I."/>
            <person name="Castelle C.J."/>
            <person name="Probst A.J."/>
            <person name="Thomas B.C."/>
            <person name="Singh A."/>
            <person name="Wilkins M.J."/>
            <person name="Karaoz U."/>
            <person name="Brodie E.L."/>
            <person name="Williams K.H."/>
            <person name="Hubbard S.S."/>
            <person name="Banfield J.F."/>
        </authorList>
    </citation>
    <scope>NUCLEOTIDE SEQUENCE [LARGE SCALE GENOMIC DNA]</scope>
</reference>
<dbReference type="InterPro" id="IPR052025">
    <property type="entry name" value="Xyloglucanase_GH74"/>
</dbReference>
<dbReference type="STRING" id="1817863.A2Y62_14365"/>
<sequence>MSENSGKKLRVGALLCALFVCIIIISLACPVFSADKKSTATTKEKVKADAKSTQSPKVIIPEGAEMLNERYKWFFEGRRGPDGFIPVNARYNAIKQEEENIKHGLLKAAPEAIPGNYWTSIGPAPLGSYSGRVTTMAAVDGNTIYVGGAQGGIWKTTNAGSTWTPLTDQRESLAIGSMALAPSNNNIIYVGTGESNHSCDSYFGAGVLKSTDAGANWTLLANSTFQGTSFSKIIVHPTDPNTVWGSTTRGTGGFICQRPVSTYGVWKSTNGGVNWNLVLGQAQTGLASWTLDLAIDPSNPLILYAAVYGSGVWKTTNGGTSWTQLSGGLPTSNLGVMDLAIDPTNGQILYLTIESASAGSQLGFYKTTNGGTNWTSMTMPGSLCSTYCWYCMYVDVSPDGQYVWLGGVSLYRSNNAGCCSWSTMSGIHVDQHAIAWPGDGYLWVGNDGGVYRSPNLSGGSWQNRNTGIYITQFYPGASIHPTNANGAIGGTQDNSSCQYTGSDSWAIRGSGDGAFTEYDHSAPNTTYYISSQYLYMQKTTNNGSSFSNCTSGLDTTNAAFIAPYEICPNNAAQLIAGTDNVWKTTTSAGSWFSNSPDPLATGNISIRAMAYAASVLNCSTYFVGLKNGNVYRTTVGGGSIGWTNISNGLPTDANQYRGVNDLSVHPTNANIIYAAISGFGGPHLYKTINALDPTPVWNASDTGIPDIPINAVVIDPTDTNYVYIGTD</sequence>
<feature type="non-terminal residue" evidence="1">
    <location>
        <position position="727"/>
    </location>
</feature>
<dbReference type="SUPFAM" id="SSF110296">
    <property type="entry name" value="Oligoxyloglucan reducing end-specific cellobiohydrolase"/>
    <property type="match status" value="1"/>
</dbReference>
<protein>
    <recommendedName>
        <fullName evidence="3">Sortilin N-terminal domain-containing protein</fullName>
    </recommendedName>
</protein>
<dbReference type="InterPro" id="IPR015943">
    <property type="entry name" value="WD40/YVTN_repeat-like_dom_sf"/>
</dbReference>
<dbReference type="PANTHER" id="PTHR43739">
    <property type="entry name" value="XYLOGLUCANASE (EUROFUNG)"/>
    <property type="match status" value="1"/>
</dbReference>